<dbReference type="Proteomes" id="UP001174691">
    <property type="component" value="Unassembled WGS sequence"/>
</dbReference>
<accession>A0AA38S3C9</accession>
<dbReference type="EMBL" id="JANBVN010000001">
    <property type="protein sequence ID" value="KAJ9165698.1"/>
    <property type="molecule type" value="Genomic_DNA"/>
</dbReference>
<reference evidence="1" key="1">
    <citation type="submission" date="2022-07" db="EMBL/GenBank/DDBJ databases">
        <title>Fungi with potential for degradation of polypropylene.</title>
        <authorList>
            <person name="Gostincar C."/>
        </authorList>
    </citation>
    <scope>NUCLEOTIDE SEQUENCE</scope>
    <source>
        <strain evidence="1">EXF-13287</strain>
    </source>
</reference>
<evidence type="ECO:0000313" key="1">
    <source>
        <dbReference type="EMBL" id="KAJ9165698.1"/>
    </source>
</evidence>
<proteinExistence type="predicted"/>
<gene>
    <name evidence="1" type="ORF">NKR19_g1</name>
</gene>
<dbReference type="AlphaFoldDB" id="A0AA38S3C9"/>
<comment type="caution">
    <text evidence="1">The sequence shown here is derived from an EMBL/GenBank/DDBJ whole genome shotgun (WGS) entry which is preliminary data.</text>
</comment>
<name>A0AA38S3C9_9PEZI</name>
<feature type="non-terminal residue" evidence="1">
    <location>
        <position position="1"/>
    </location>
</feature>
<keyword evidence="2" id="KW-1185">Reference proteome</keyword>
<organism evidence="1 2">
    <name type="scientific">Coniochaeta hoffmannii</name>
    <dbReference type="NCBI Taxonomy" id="91930"/>
    <lineage>
        <taxon>Eukaryota</taxon>
        <taxon>Fungi</taxon>
        <taxon>Dikarya</taxon>
        <taxon>Ascomycota</taxon>
        <taxon>Pezizomycotina</taxon>
        <taxon>Sordariomycetes</taxon>
        <taxon>Sordariomycetidae</taxon>
        <taxon>Coniochaetales</taxon>
        <taxon>Coniochaetaceae</taxon>
        <taxon>Coniochaeta</taxon>
    </lineage>
</organism>
<protein>
    <submittedName>
        <fullName evidence="1">Uncharacterized protein</fullName>
    </submittedName>
</protein>
<evidence type="ECO:0000313" key="2">
    <source>
        <dbReference type="Proteomes" id="UP001174691"/>
    </source>
</evidence>
<sequence>NGNYCTQSSGARVCLRDWYLWLIQLVPSWKHWLQLGNRRDGMVKYQWQDGTGMAFLHKLGGGQNFPQVYAVRVGSDQPPQCGQVLFTDDIIFGPQKQGLFQVVVILQPHSDPINVKVELYSLEEASSGALKDGEATCFLNSTQTPPLESKRRDIYRIATAAEFAADPILCGGRPEPKGYDPYRMSEAVGNKKFVILRPDRFVYAVCDTRAELLFAAQTLRSLVTRGIL</sequence>